<dbReference type="Pfam" id="PF25873">
    <property type="entry name" value="WHD_MalT"/>
    <property type="match status" value="1"/>
</dbReference>
<keyword evidence="1" id="KW-0805">Transcription regulation</keyword>
<dbReference type="InterPro" id="IPR059106">
    <property type="entry name" value="WHD_MalT"/>
</dbReference>
<protein>
    <recommendedName>
        <fullName evidence="5">HTH luxR-type domain-containing protein</fullName>
    </recommendedName>
</protein>
<dbReference type="PANTHER" id="PTHR44688">
    <property type="entry name" value="DNA-BINDING TRANSCRIPTIONAL ACTIVATOR DEVR_DOSR"/>
    <property type="match status" value="1"/>
</dbReference>
<keyword evidence="3" id="KW-0804">Transcription</keyword>
<name>A0A4S4C735_9BACL</name>
<dbReference type="InterPro" id="IPR011990">
    <property type="entry name" value="TPR-like_helical_dom_sf"/>
</dbReference>
<evidence type="ECO:0000256" key="1">
    <source>
        <dbReference type="ARBA" id="ARBA00023015"/>
    </source>
</evidence>
<dbReference type="Gene3D" id="1.10.10.10">
    <property type="entry name" value="Winged helix-like DNA-binding domain superfamily/Winged helix DNA-binding domain"/>
    <property type="match status" value="1"/>
</dbReference>
<sequence>MLFFIEYMPEGVHLVIASREELPFPSARLHSRQLMIRLDTSDLRFTNREGEQFYRSCMALALPEQAAHEWVEKTEGWITTMKLAALSHRAEDDPSMLLRKFSGASHLIDQYLMEEVFVRQSEPIRHLLMDCSILKRMNAQLCRALTGFDDCQEQLEQLERARLFIVPLDNRKGWYRFHHLFAEFLYNRMLRTKPDRLPVLLEAAGEHCEAEGLLEEGLEYYLTGKLYKRAIGLLEEMTSQMVRMNTTVWLRSQLARIPEPTLLQHPFLYFSYIHLLLLHEEQAASVDRLLSYAEKHYEAAAREWTEESKNDFWASYYFNKMLYAALVLGDQHQVIHNMMLSKRYRPHGPRLIFARQSRFAGKPSIFKEHSGQLVNRPFLVSFLNQMIDTFEEAGLADSSLVCLAEGYYEYNEMDEAEQTIKRAIQSADVNNPMLLEMLFPSRLVLSRIQQARGLYDEAKETLRSARRELIDLGLATTLIYCDAERAWLDLCEGDASAVAEWMRMYRLTENDPVTASRLYEYQSLLRFLMFQERYEQAEELANKLAAFGRDPATGGESAELSLLLTPKETEILRLIAQRLTNKEISARLQIGYGTVRSHINNIYSKLEVRTRPEAIHKGESMGL</sequence>
<keyword evidence="2" id="KW-0238">DNA-binding</keyword>
<dbReference type="PRINTS" id="PR00038">
    <property type="entry name" value="HTHLUXR"/>
</dbReference>
<dbReference type="CDD" id="cd06170">
    <property type="entry name" value="LuxR_C_like"/>
    <property type="match status" value="1"/>
</dbReference>
<comment type="caution">
    <text evidence="6">The sequence shown here is derived from an EMBL/GenBank/DDBJ whole genome shotgun (WGS) entry which is preliminary data.</text>
</comment>
<dbReference type="Pfam" id="PF00196">
    <property type="entry name" value="GerE"/>
    <property type="match status" value="1"/>
</dbReference>
<dbReference type="Gene3D" id="1.25.40.10">
    <property type="entry name" value="Tetratricopeptide repeat domain"/>
    <property type="match status" value="1"/>
</dbReference>
<keyword evidence="4" id="KW-0175">Coiled coil</keyword>
<dbReference type="InterPro" id="IPR041617">
    <property type="entry name" value="TPR_MalT"/>
</dbReference>
<dbReference type="GO" id="GO:0003677">
    <property type="term" value="F:DNA binding"/>
    <property type="evidence" value="ECO:0007669"/>
    <property type="project" value="UniProtKB-KW"/>
</dbReference>
<dbReference type="InterPro" id="IPR036388">
    <property type="entry name" value="WH-like_DNA-bd_sf"/>
</dbReference>
<dbReference type="GO" id="GO:0006355">
    <property type="term" value="P:regulation of DNA-templated transcription"/>
    <property type="evidence" value="ECO:0007669"/>
    <property type="project" value="InterPro"/>
</dbReference>
<dbReference type="InterPro" id="IPR016032">
    <property type="entry name" value="Sig_transdc_resp-reg_C-effctor"/>
</dbReference>
<proteinExistence type="predicted"/>
<evidence type="ECO:0000259" key="5">
    <source>
        <dbReference type="PROSITE" id="PS50043"/>
    </source>
</evidence>
<dbReference type="SUPFAM" id="SSF46894">
    <property type="entry name" value="C-terminal effector domain of the bipartite response regulators"/>
    <property type="match status" value="1"/>
</dbReference>
<gene>
    <name evidence="6" type="ORF">E6C55_03395</name>
</gene>
<evidence type="ECO:0000256" key="4">
    <source>
        <dbReference type="SAM" id="Coils"/>
    </source>
</evidence>
<feature type="domain" description="HTH luxR-type" evidence="5">
    <location>
        <begin position="557"/>
        <end position="622"/>
    </location>
</feature>
<dbReference type="SMART" id="SM00421">
    <property type="entry name" value="HTH_LUXR"/>
    <property type="match status" value="1"/>
</dbReference>
<dbReference type="PROSITE" id="PS50043">
    <property type="entry name" value="HTH_LUXR_2"/>
    <property type="match status" value="1"/>
</dbReference>
<evidence type="ECO:0000313" key="6">
    <source>
        <dbReference type="EMBL" id="THF83746.1"/>
    </source>
</evidence>
<dbReference type="OrthoDB" id="1137593at2"/>
<accession>A0A4S4C735</accession>
<feature type="coiled-coil region" evidence="4">
    <location>
        <begin position="448"/>
        <end position="475"/>
    </location>
</feature>
<dbReference type="PANTHER" id="PTHR44688:SF16">
    <property type="entry name" value="DNA-BINDING TRANSCRIPTIONAL ACTIVATOR DEVR_DOSR"/>
    <property type="match status" value="1"/>
</dbReference>
<evidence type="ECO:0000256" key="3">
    <source>
        <dbReference type="ARBA" id="ARBA00023163"/>
    </source>
</evidence>
<reference evidence="6 7" key="1">
    <citation type="submission" date="2019-04" db="EMBL/GenBank/DDBJ databases">
        <title>Cohnella sp. nov. isolated from preserved vegetables.</title>
        <authorList>
            <person name="Lin S.-Y."/>
            <person name="Hung M.-H."/>
            <person name="Young C.-C."/>
        </authorList>
    </citation>
    <scope>NUCLEOTIDE SEQUENCE [LARGE SCALE GENOMIC DNA]</scope>
    <source>
        <strain evidence="6 7">CC-MHH1044</strain>
    </source>
</reference>
<organism evidence="6 7">
    <name type="scientific">Cohnella fermenti</name>
    <dbReference type="NCBI Taxonomy" id="2565925"/>
    <lineage>
        <taxon>Bacteria</taxon>
        <taxon>Bacillati</taxon>
        <taxon>Bacillota</taxon>
        <taxon>Bacilli</taxon>
        <taxon>Bacillales</taxon>
        <taxon>Paenibacillaceae</taxon>
        <taxon>Cohnella</taxon>
    </lineage>
</organism>
<dbReference type="AlphaFoldDB" id="A0A4S4C735"/>
<evidence type="ECO:0000313" key="7">
    <source>
        <dbReference type="Proteomes" id="UP000310636"/>
    </source>
</evidence>
<dbReference type="Pfam" id="PF17874">
    <property type="entry name" value="TPR_MalT"/>
    <property type="match status" value="1"/>
</dbReference>
<dbReference type="EMBL" id="SSOB01000003">
    <property type="protein sequence ID" value="THF83746.1"/>
    <property type="molecule type" value="Genomic_DNA"/>
</dbReference>
<keyword evidence="7" id="KW-1185">Reference proteome</keyword>
<dbReference type="Proteomes" id="UP000310636">
    <property type="component" value="Unassembled WGS sequence"/>
</dbReference>
<dbReference type="InterPro" id="IPR000792">
    <property type="entry name" value="Tscrpt_reg_LuxR_C"/>
</dbReference>
<evidence type="ECO:0000256" key="2">
    <source>
        <dbReference type="ARBA" id="ARBA00023125"/>
    </source>
</evidence>